<reference evidence="2 3" key="1">
    <citation type="submission" date="2015-08" db="EMBL/GenBank/DDBJ databases">
        <title>Next Generation Sequencing and Analysis of the Genome of Puccinia sorghi L Schw, the Causal Agent of Maize Common Rust.</title>
        <authorList>
            <person name="Rochi L."/>
            <person name="Burguener G."/>
            <person name="Darino M."/>
            <person name="Turjanski A."/>
            <person name="Kreff E."/>
            <person name="Dieguez M.J."/>
            <person name="Sacco F."/>
        </authorList>
    </citation>
    <scope>NUCLEOTIDE SEQUENCE [LARGE SCALE GENOMIC DNA]</scope>
    <source>
        <strain evidence="2 3">RO10H11247</strain>
    </source>
</reference>
<dbReference type="OrthoDB" id="2496844at2759"/>
<sequence length="102" mass="11445">LYLMKSRSNTMPLKHLDWNPTSKKILAVLLAIYPSLSPNLPKNEDNDASPFIWIPIKQTTCNLVEEKFEVKGGEFVFPDESCGINFSGLNGIVECSWKAMAL</sequence>
<dbReference type="AlphaFoldDB" id="A0A0L6VTA1"/>
<dbReference type="VEuPathDB" id="FungiDB:VP01_10837g2"/>
<dbReference type="STRING" id="27349.A0A0L6VTA1"/>
<organism evidence="2 3">
    <name type="scientific">Puccinia sorghi</name>
    <dbReference type="NCBI Taxonomy" id="27349"/>
    <lineage>
        <taxon>Eukaryota</taxon>
        <taxon>Fungi</taxon>
        <taxon>Dikarya</taxon>
        <taxon>Basidiomycota</taxon>
        <taxon>Pucciniomycotina</taxon>
        <taxon>Pucciniomycetes</taxon>
        <taxon>Pucciniales</taxon>
        <taxon>Pucciniaceae</taxon>
        <taxon>Puccinia</taxon>
    </lineage>
</organism>
<keyword evidence="3" id="KW-1185">Reference proteome</keyword>
<dbReference type="Proteomes" id="UP000037035">
    <property type="component" value="Unassembled WGS sequence"/>
</dbReference>
<comment type="caution">
    <text evidence="2">The sequence shown here is derived from an EMBL/GenBank/DDBJ whole genome shotgun (WGS) entry which is preliminary data.</text>
</comment>
<dbReference type="InterPro" id="IPR046798">
    <property type="entry name" value="2OG-FeII_Oxy_6"/>
</dbReference>
<dbReference type="Pfam" id="PF20515">
    <property type="entry name" value="2OG-FeII_Oxy_6"/>
    <property type="match status" value="1"/>
</dbReference>
<evidence type="ECO:0000313" key="3">
    <source>
        <dbReference type="Proteomes" id="UP000037035"/>
    </source>
</evidence>
<accession>A0A0L6VTA1</accession>
<name>A0A0L6VTA1_9BASI</name>
<proteinExistence type="predicted"/>
<evidence type="ECO:0000313" key="2">
    <source>
        <dbReference type="EMBL" id="KNZ63931.1"/>
    </source>
</evidence>
<feature type="non-terminal residue" evidence="2">
    <location>
        <position position="1"/>
    </location>
</feature>
<gene>
    <name evidence="2" type="ORF">VP01_10837g2</name>
</gene>
<dbReference type="EMBL" id="LAVV01000929">
    <property type="protein sequence ID" value="KNZ63931.1"/>
    <property type="molecule type" value="Genomic_DNA"/>
</dbReference>
<evidence type="ECO:0000259" key="1">
    <source>
        <dbReference type="Pfam" id="PF20515"/>
    </source>
</evidence>
<protein>
    <recommendedName>
        <fullName evidence="1">Tet-like 2OG-Fe(II) oxygenase domain-containing protein</fullName>
    </recommendedName>
</protein>
<feature type="domain" description="Tet-like 2OG-Fe(II) oxygenase" evidence="1">
    <location>
        <begin position="43"/>
        <end position="99"/>
    </location>
</feature>